<dbReference type="SUPFAM" id="SSF46689">
    <property type="entry name" value="Homeodomain-like"/>
    <property type="match status" value="2"/>
</dbReference>
<feature type="region of interest" description="Disordered" evidence="1">
    <location>
        <begin position="97"/>
        <end position="119"/>
    </location>
</feature>
<feature type="compositionally biased region" description="Low complexity" evidence="1">
    <location>
        <begin position="24"/>
        <end position="41"/>
    </location>
</feature>
<comment type="caution">
    <text evidence="4">The sequence shown here is derived from an EMBL/GenBank/DDBJ whole genome shotgun (WGS) entry which is preliminary data.</text>
</comment>
<feature type="compositionally biased region" description="Low complexity" evidence="1">
    <location>
        <begin position="1"/>
        <end position="15"/>
    </location>
</feature>
<sequence>MPSASASPAPAQPSQEDAAESAEPESPAAPSRSAAAPARPRLTLAPEEDFDDEDEEDGLNEDDVISRMQDLDKTMIDLQSRIDEIIAKKEREREALKEVVSTPELTPEPESEPEQVQDDERMTLATASETKEELIQTTQNQADVKMEDALPPPVDRRSREAVIPKLVTEEPLKYLANPPLKLLTEYRFYAPNIRSFNKLRPTITSVIQGKRKREHELGRQLQQEYKVLYDAWIASCRALDAEIAAASSSSKGKSRDSSSAAGQPSSEPAHDEEDEESGVFRRARRSVGDAVRSEAEFMEVLASLEREEQLDPKNRAKLTSARIPNMILDEHDRKRLYVDTNNIVKDPNIPLERLVVDGVDVFTEEEHRLFCEGYKLHPKQFGFIARHMGYTRTFEECVLHYYRTKKEVDYKSMAIAGRRRGPGGRKGRRKTRGGAQSAGTSAPRAAKPRKQPLLDGPTVDNSGNRTGDSTPAEEVAEVAPSSSSHARQSSNRMPDEEIAALLELGSSGRPRRAAAPVFGEKKDGGFEQQQQQQQQQLQLQQQQQQTKTKRGRGGKKGVVGKGRGAVMQNQGEEYSSVPAMSQQGPGYDQYAQQQMLLQQQQPIYQYPPPAIQQPVPPQQPQQQPQQGYQQPQPVDQISRDLKDREVDAISALAGLFGGIDGFPPAEGAAAQQPSAPQPQPQLQQPQQPPDEADQRAEIEMAATAAQAVEQQRIYEQQQRAYEQQQHREQVIKKPDGEMVMMIDGTLRPAVSPYGVQQQQQQPHQPSTSPQLQHTQVSAGGTTITTTQQSSGSGSSKRNNLISSYWSVHEMDLFPKLLQSYGTQWEEVSKHLKAKTTTMVKNYYARNAEKFGWDRVTHEANMLISRGQPTPAPPSQPVPVRKRYEAQQRIQGGDEEEDSGSSSTIARAGDGASEERQGKKMEQHQQSATAPSSTASSSQVSPKPEPGLVARPFEAVPAQAPAPAAPAPAPAPAQRGPRLGFFMDTVVNNPVVAPVTQAAASVAPPASAAAPVHDSRMGLASIMSRSSGPTSEAPAPAPAPAPARAPPKMSNIANLLNDDEPPEIRTPSSNAPRPQAMPEISQAPAQSAAAPVQPGQWSSLAPSSVLHHNPSPPAPPPQLPGLQPGYAGQPSHSLFPPQYPGAKGVVTPAPPPPPQSLFGGGQDVSAPPPPMFPQANPMLPNPFFQSRPPHPPGFFQPGPPPQQQQQQQQGQQPQQGQSPRLSSLINGGNLFELPTPFSSRESNERGV</sequence>
<protein>
    <recommendedName>
        <fullName evidence="6">SANT domain-containing protein</fullName>
    </recommendedName>
</protein>
<evidence type="ECO:0008006" key="6">
    <source>
        <dbReference type="Google" id="ProtNLM"/>
    </source>
</evidence>
<dbReference type="Pfam" id="PF00249">
    <property type="entry name" value="Myb_DNA-binding"/>
    <property type="match status" value="2"/>
</dbReference>
<feature type="domain" description="SANT" evidence="3">
    <location>
        <begin position="357"/>
        <end position="409"/>
    </location>
</feature>
<dbReference type="PROSITE" id="PS50090">
    <property type="entry name" value="MYB_LIKE"/>
    <property type="match status" value="1"/>
</dbReference>
<feature type="compositionally biased region" description="Basic and acidic residues" evidence="1">
    <location>
        <begin position="912"/>
        <end position="922"/>
    </location>
</feature>
<feature type="region of interest" description="Disordered" evidence="1">
    <location>
        <begin position="413"/>
        <end position="493"/>
    </location>
</feature>
<name>A0ABR1EYF3_9ASCO</name>
<feature type="compositionally biased region" description="Low complexity" evidence="1">
    <location>
        <begin position="1202"/>
        <end position="1216"/>
    </location>
</feature>
<evidence type="ECO:0000259" key="2">
    <source>
        <dbReference type="PROSITE" id="PS50090"/>
    </source>
</evidence>
<feature type="compositionally biased region" description="Low complexity" evidence="1">
    <location>
        <begin position="663"/>
        <end position="685"/>
    </location>
</feature>
<feature type="compositionally biased region" description="Pro residues" evidence="1">
    <location>
        <begin position="1109"/>
        <end position="1118"/>
    </location>
</feature>
<dbReference type="InterPro" id="IPR051571">
    <property type="entry name" value="N-CoR_corepressor"/>
</dbReference>
<dbReference type="SMART" id="SM00717">
    <property type="entry name" value="SANT"/>
    <property type="match status" value="2"/>
</dbReference>
<feature type="compositionally biased region" description="Low complexity" evidence="1">
    <location>
        <begin position="247"/>
        <end position="262"/>
    </location>
</feature>
<dbReference type="EMBL" id="JBBJBU010000016">
    <property type="protein sequence ID" value="KAK7202532.1"/>
    <property type="molecule type" value="Genomic_DNA"/>
</dbReference>
<dbReference type="Gene3D" id="1.10.10.60">
    <property type="entry name" value="Homeodomain-like"/>
    <property type="match status" value="1"/>
</dbReference>
<feature type="compositionally biased region" description="Low complexity" evidence="1">
    <location>
        <begin position="998"/>
        <end position="1011"/>
    </location>
</feature>
<feature type="compositionally biased region" description="Low complexity" evidence="1">
    <location>
        <begin position="756"/>
        <end position="777"/>
    </location>
</feature>
<feature type="region of interest" description="Disordered" evidence="1">
    <location>
        <begin position="752"/>
        <end position="777"/>
    </location>
</feature>
<dbReference type="InterPro" id="IPR001005">
    <property type="entry name" value="SANT/Myb"/>
</dbReference>
<evidence type="ECO:0000313" key="4">
    <source>
        <dbReference type="EMBL" id="KAK7202532.1"/>
    </source>
</evidence>
<evidence type="ECO:0000256" key="1">
    <source>
        <dbReference type="SAM" id="MobiDB-lite"/>
    </source>
</evidence>
<dbReference type="PANTHER" id="PTHR13992">
    <property type="entry name" value="NUCLEAR RECEPTOR CO-REPRESSOR RELATED NCOR"/>
    <property type="match status" value="1"/>
</dbReference>
<feature type="compositionally biased region" description="Low complexity" evidence="1">
    <location>
        <begin position="477"/>
        <end position="490"/>
    </location>
</feature>
<feature type="region of interest" description="Disordered" evidence="1">
    <location>
        <begin position="863"/>
        <end position="977"/>
    </location>
</feature>
<feature type="region of interest" description="Disordered" evidence="1">
    <location>
        <begin position="655"/>
        <end position="706"/>
    </location>
</feature>
<feature type="compositionally biased region" description="Pro residues" evidence="1">
    <location>
        <begin position="1187"/>
        <end position="1201"/>
    </location>
</feature>
<accession>A0ABR1EYF3</accession>
<dbReference type="PANTHER" id="PTHR13992:SF39">
    <property type="entry name" value="SMRTER, ISOFORM G"/>
    <property type="match status" value="1"/>
</dbReference>
<reference evidence="4 5" key="1">
    <citation type="submission" date="2024-03" db="EMBL/GenBank/DDBJ databases">
        <title>Genome-scale model development and genomic sequencing of the oleaginous clade Lipomyces.</title>
        <authorList>
            <consortium name="Lawrence Berkeley National Laboratory"/>
            <person name="Czajka J.J."/>
            <person name="Han Y."/>
            <person name="Kim J."/>
            <person name="Mondo S.J."/>
            <person name="Hofstad B.A."/>
            <person name="Robles A."/>
            <person name="Haridas S."/>
            <person name="Riley R."/>
            <person name="LaButti K."/>
            <person name="Pangilinan J."/>
            <person name="Andreopoulos W."/>
            <person name="Lipzen A."/>
            <person name="Yan J."/>
            <person name="Wang M."/>
            <person name="Ng V."/>
            <person name="Grigoriev I.V."/>
            <person name="Spatafora J.W."/>
            <person name="Magnuson J.K."/>
            <person name="Baker S.E."/>
            <person name="Pomraning K.R."/>
        </authorList>
    </citation>
    <scope>NUCLEOTIDE SEQUENCE [LARGE SCALE GENOMIC DNA]</scope>
    <source>
        <strain evidence="4 5">Phaff 52-87</strain>
    </source>
</reference>
<feature type="compositionally biased region" description="Pro residues" evidence="1">
    <location>
        <begin position="1034"/>
        <end position="1044"/>
    </location>
</feature>
<feature type="compositionally biased region" description="Low complexity" evidence="1">
    <location>
        <begin position="924"/>
        <end position="941"/>
    </location>
</feature>
<feature type="region of interest" description="Disordered" evidence="1">
    <location>
        <begin position="1"/>
        <end position="72"/>
    </location>
</feature>
<dbReference type="RefSeq" id="XP_064765565.1">
    <property type="nucleotide sequence ID" value="XM_064914348.1"/>
</dbReference>
<feature type="compositionally biased region" description="Acidic residues" evidence="1">
    <location>
        <begin position="107"/>
        <end position="117"/>
    </location>
</feature>
<feature type="compositionally biased region" description="Low complexity" evidence="1">
    <location>
        <begin position="1119"/>
        <end position="1129"/>
    </location>
</feature>
<dbReference type="InterPro" id="IPR017884">
    <property type="entry name" value="SANT_dom"/>
</dbReference>
<feature type="compositionally biased region" description="Low complexity" evidence="1">
    <location>
        <begin position="587"/>
        <end position="604"/>
    </location>
</feature>
<feature type="region of interest" description="Disordered" evidence="1">
    <location>
        <begin position="247"/>
        <end position="282"/>
    </location>
</feature>
<dbReference type="Proteomes" id="UP001498771">
    <property type="component" value="Unassembled WGS sequence"/>
</dbReference>
<feature type="domain" description="Myb-like" evidence="2">
    <location>
        <begin position="797"/>
        <end position="847"/>
    </location>
</feature>
<dbReference type="InterPro" id="IPR009057">
    <property type="entry name" value="Homeodomain-like_sf"/>
</dbReference>
<feature type="compositionally biased region" description="Low complexity" evidence="1">
    <location>
        <begin position="528"/>
        <end position="546"/>
    </location>
</feature>
<evidence type="ECO:0000259" key="3">
    <source>
        <dbReference type="PROSITE" id="PS51293"/>
    </source>
</evidence>
<keyword evidence="5" id="KW-1185">Reference proteome</keyword>
<feature type="region of interest" description="Disordered" evidence="1">
    <location>
        <begin position="998"/>
        <end position="1246"/>
    </location>
</feature>
<organism evidence="4 5">
    <name type="scientific">Myxozyma melibiosi</name>
    <dbReference type="NCBI Taxonomy" id="54550"/>
    <lineage>
        <taxon>Eukaryota</taxon>
        <taxon>Fungi</taxon>
        <taxon>Dikarya</taxon>
        <taxon>Ascomycota</taxon>
        <taxon>Saccharomycotina</taxon>
        <taxon>Lipomycetes</taxon>
        <taxon>Lipomycetales</taxon>
        <taxon>Lipomycetaceae</taxon>
        <taxon>Myxozyma</taxon>
    </lineage>
</organism>
<proteinExistence type="predicted"/>
<feature type="compositionally biased region" description="Pro residues" evidence="1">
    <location>
        <begin position="605"/>
        <end position="619"/>
    </location>
</feature>
<dbReference type="GeneID" id="90039860"/>
<gene>
    <name evidence="4" type="ORF">BZA70DRAFT_292046</name>
</gene>
<feature type="region of interest" description="Disordered" evidence="1">
    <location>
        <begin position="522"/>
        <end position="643"/>
    </location>
</feature>
<feature type="compositionally biased region" description="Polar residues" evidence="1">
    <location>
        <begin position="567"/>
        <end position="584"/>
    </location>
</feature>
<feature type="compositionally biased region" description="Low complexity" evidence="1">
    <location>
        <begin position="1080"/>
        <end position="1090"/>
    </location>
</feature>
<feature type="compositionally biased region" description="Polar residues" evidence="1">
    <location>
        <begin position="459"/>
        <end position="469"/>
    </location>
</feature>
<feature type="compositionally biased region" description="Low complexity" evidence="1">
    <location>
        <begin position="620"/>
        <end position="636"/>
    </location>
</feature>
<evidence type="ECO:0000313" key="5">
    <source>
        <dbReference type="Proteomes" id="UP001498771"/>
    </source>
</evidence>
<dbReference type="Gene3D" id="1.20.58.1880">
    <property type="match status" value="1"/>
</dbReference>
<feature type="compositionally biased region" description="Basic residues" evidence="1">
    <location>
        <begin position="417"/>
        <end position="432"/>
    </location>
</feature>
<feature type="compositionally biased region" description="Acidic residues" evidence="1">
    <location>
        <begin position="46"/>
        <end position="63"/>
    </location>
</feature>
<dbReference type="CDD" id="cd00167">
    <property type="entry name" value="SANT"/>
    <property type="match status" value="2"/>
</dbReference>
<dbReference type="PROSITE" id="PS51293">
    <property type="entry name" value="SANT"/>
    <property type="match status" value="1"/>
</dbReference>